<evidence type="ECO:0000256" key="3">
    <source>
        <dbReference type="ARBA" id="ARBA00022670"/>
    </source>
</evidence>
<proteinExistence type="inferred from homology"/>
<feature type="region of interest" description="Disordered" evidence="7">
    <location>
        <begin position="249"/>
        <end position="268"/>
    </location>
</feature>
<dbReference type="PANTHER" id="PTHR10381:SF70">
    <property type="entry name" value="ATP-DEPENDENT CLP PROTEASE PROTEOLYTIC SUBUNIT"/>
    <property type="match status" value="1"/>
</dbReference>
<comment type="similarity">
    <text evidence="1 6">Belongs to the peptidase S14 family.</text>
</comment>
<dbReference type="OrthoDB" id="9806592at2"/>
<evidence type="ECO:0000256" key="4">
    <source>
        <dbReference type="ARBA" id="ARBA00022801"/>
    </source>
</evidence>
<evidence type="ECO:0000256" key="7">
    <source>
        <dbReference type="SAM" id="MobiDB-lite"/>
    </source>
</evidence>
<dbReference type="Pfam" id="PF00574">
    <property type="entry name" value="CLP_protease"/>
    <property type="match status" value="1"/>
</dbReference>
<evidence type="ECO:0000313" key="8">
    <source>
        <dbReference type="EMBL" id="AWL04235.1"/>
    </source>
</evidence>
<dbReference type="GO" id="GO:0009368">
    <property type="term" value="C:endopeptidase Clp complex"/>
    <property type="evidence" value="ECO:0007669"/>
    <property type="project" value="TreeGrafter"/>
</dbReference>
<dbReference type="NCBIfam" id="NF045542">
    <property type="entry name" value="Clp_rel_HeadMat"/>
    <property type="match status" value="1"/>
</dbReference>
<accession>A0A2S2DFU8</accession>
<dbReference type="InterPro" id="IPR029045">
    <property type="entry name" value="ClpP/crotonase-like_dom_sf"/>
</dbReference>
<dbReference type="GO" id="GO:0006515">
    <property type="term" value="P:protein quality control for misfolded or incompletely synthesized proteins"/>
    <property type="evidence" value="ECO:0007669"/>
    <property type="project" value="TreeGrafter"/>
</dbReference>
<dbReference type="PRINTS" id="PR00127">
    <property type="entry name" value="CLPPROTEASEP"/>
</dbReference>
<organism evidence="8 9">
    <name type="scientific">Massilia oculi</name>
    <dbReference type="NCBI Taxonomy" id="945844"/>
    <lineage>
        <taxon>Bacteria</taxon>
        <taxon>Pseudomonadati</taxon>
        <taxon>Pseudomonadota</taxon>
        <taxon>Betaproteobacteria</taxon>
        <taxon>Burkholderiales</taxon>
        <taxon>Oxalobacteraceae</taxon>
        <taxon>Telluria group</taxon>
        <taxon>Massilia</taxon>
    </lineage>
</organism>
<evidence type="ECO:0000256" key="1">
    <source>
        <dbReference type="ARBA" id="ARBA00007039"/>
    </source>
</evidence>
<protein>
    <recommendedName>
        <fullName evidence="6">ATP-dependent Clp protease proteolytic subunit</fullName>
    </recommendedName>
</protein>
<keyword evidence="4" id="KW-0378">Hydrolase</keyword>
<dbReference type="GO" id="GO:0051117">
    <property type="term" value="F:ATPase binding"/>
    <property type="evidence" value="ECO:0007669"/>
    <property type="project" value="TreeGrafter"/>
</dbReference>
<name>A0A2S2DFU8_9BURK</name>
<keyword evidence="2" id="KW-0963">Cytoplasm</keyword>
<evidence type="ECO:0000256" key="2">
    <source>
        <dbReference type="ARBA" id="ARBA00022490"/>
    </source>
</evidence>
<sequence length="283" mass="29656">MSLLQLPEIWADARMASANFDLRQDALEAWEPGVRAAAGDQPETISMYGPIGQTWDGEGVTSRRIGAALRSIGNKDVEVNLNSPGGDFFEGVAIYNLLRGHSAKVTVNVMGIAASAASVIAMAGDEVKMGDGSHLMIHNASVVAAGNRHDMLEAAAYLEPFDNAMRDMYAARTGIKPAEIEAMMDKETFIGADDAIAKGFATGKLDRAAVTKDTKAAQQMKVLATVESSLAKSGLSRSARRETLNALFNGKPGAAAGPDATPGAGNDTEVEASLQSLLNTMQG</sequence>
<keyword evidence="5" id="KW-0720">Serine protease</keyword>
<keyword evidence="3" id="KW-0645">Protease</keyword>
<evidence type="ECO:0000313" key="9">
    <source>
        <dbReference type="Proteomes" id="UP000245820"/>
    </source>
</evidence>
<dbReference type="GO" id="GO:0004252">
    <property type="term" value="F:serine-type endopeptidase activity"/>
    <property type="evidence" value="ECO:0007669"/>
    <property type="project" value="InterPro"/>
</dbReference>
<dbReference type="Gene3D" id="3.90.226.10">
    <property type="entry name" value="2-enoyl-CoA Hydratase, Chain A, domain 1"/>
    <property type="match status" value="1"/>
</dbReference>
<evidence type="ECO:0000256" key="6">
    <source>
        <dbReference type="RuleBase" id="RU003567"/>
    </source>
</evidence>
<feature type="compositionally biased region" description="Low complexity" evidence="7">
    <location>
        <begin position="250"/>
        <end position="265"/>
    </location>
</feature>
<dbReference type="Proteomes" id="UP000245820">
    <property type="component" value="Chromosome"/>
</dbReference>
<dbReference type="GO" id="GO:0004176">
    <property type="term" value="F:ATP-dependent peptidase activity"/>
    <property type="evidence" value="ECO:0007669"/>
    <property type="project" value="InterPro"/>
</dbReference>
<dbReference type="RefSeq" id="WP_109344621.1">
    <property type="nucleotide sequence ID" value="NZ_CP029343.1"/>
</dbReference>
<dbReference type="AlphaFoldDB" id="A0A2S2DFU8"/>
<dbReference type="EMBL" id="CP029343">
    <property type="protein sequence ID" value="AWL04235.1"/>
    <property type="molecule type" value="Genomic_DNA"/>
</dbReference>
<dbReference type="InterPro" id="IPR001907">
    <property type="entry name" value="ClpP"/>
</dbReference>
<dbReference type="SUPFAM" id="SSF52096">
    <property type="entry name" value="ClpP/crotonase"/>
    <property type="match status" value="1"/>
</dbReference>
<keyword evidence="9" id="KW-1185">Reference proteome</keyword>
<dbReference type="CDD" id="cd07016">
    <property type="entry name" value="S14_ClpP_1"/>
    <property type="match status" value="1"/>
</dbReference>
<dbReference type="PANTHER" id="PTHR10381">
    <property type="entry name" value="ATP-DEPENDENT CLP PROTEASE PROTEOLYTIC SUBUNIT"/>
    <property type="match status" value="1"/>
</dbReference>
<gene>
    <name evidence="8" type="ORF">DIR46_07175</name>
</gene>
<dbReference type="InterPro" id="IPR023562">
    <property type="entry name" value="ClpP/TepA"/>
</dbReference>
<evidence type="ECO:0000256" key="5">
    <source>
        <dbReference type="ARBA" id="ARBA00022825"/>
    </source>
</evidence>
<dbReference type="KEGG" id="mtim:DIR46_07175"/>
<reference evidence="8 9" key="1">
    <citation type="submission" date="2018-05" db="EMBL/GenBank/DDBJ databases">
        <title>Complete genome sequence of Massilia oculi sp. nov. CCUG 43427T (=DSM 26321T), the type strain of M. oculi, and comparison with genome sequences of other Massilia strains.</title>
        <authorList>
            <person name="Zhu B."/>
        </authorList>
    </citation>
    <scope>NUCLEOTIDE SEQUENCE [LARGE SCALE GENOMIC DNA]</scope>
    <source>
        <strain evidence="8 9">CCUG 43427</strain>
    </source>
</reference>